<dbReference type="STRING" id="1351755.CCH01_13250"/>
<evidence type="ECO:0000259" key="11">
    <source>
        <dbReference type="PROSITE" id="PS50893"/>
    </source>
</evidence>
<evidence type="ECO:0000256" key="8">
    <source>
        <dbReference type="ARBA" id="ARBA00022840"/>
    </source>
</evidence>
<keyword evidence="7" id="KW-0547">Nucleotide-binding</keyword>
<dbReference type="PANTHER" id="PTHR43790:SF3">
    <property type="entry name" value="D-ALLOSE IMPORT ATP-BINDING PROTEIN ALSA-RELATED"/>
    <property type="match status" value="1"/>
</dbReference>
<evidence type="ECO:0000256" key="3">
    <source>
        <dbReference type="ARBA" id="ARBA00022448"/>
    </source>
</evidence>
<evidence type="ECO:0000256" key="4">
    <source>
        <dbReference type="ARBA" id="ARBA00022475"/>
    </source>
</evidence>
<keyword evidence="6" id="KW-0677">Repeat</keyword>
<evidence type="ECO:0000256" key="7">
    <source>
        <dbReference type="ARBA" id="ARBA00022741"/>
    </source>
</evidence>
<dbReference type="GO" id="GO:0005886">
    <property type="term" value="C:plasma membrane"/>
    <property type="evidence" value="ECO:0007669"/>
    <property type="project" value="UniProtKB-SubCell"/>
</dbReference>
<keyword evidence="5" id="KW-0762">Sugar transport</keyword>
<keyword evidence="13" id="KW-1185">Reference proteome</keyword>
<gene>
    <name evidence="12" type="ORF">CCH01_13250</name>
</gene>
<comment type="subcellular location">
    <subcellularLocation>
        <location evidence="2">Cell inner membrane</location>
    </subcellularLocation>
    <subcellularLocation>
        <location evidence="1">Cell membrane</location>
        <topology evidence="1">Peripheral membrane protein</topology>
    </subcellularLocation>
</comment>
<dbReference type="Pfam" id="PF00005">
    <property type="entry name" value="ABC_tran"/>
    <property type="match status" value="2"/>
</dbReference>
<dbReference type="EMBL" id="LT799839">
    <property type="protein sequence ID" value="SLK17830.1"/>
    <property type="molecule type" value="Genomic_DNA"/>
</dbReference>
<sequence length="499" mass="55619">MEKTVLLKMENINKGFPGVQALKSVQLEVLKGEVHVLIGENGAGKSTLMKVLTGVYTKDSGTITFKGKEFCVKNPKEAEDLGVSIIHQEFNLLPHLTVAQNIYIGREARMGKSFIVDDKKMIKDTKELLESMHLKIDPNAIVNSLTVAEQQMVEIAKALCVKSEVLLLDEPTSALTESEIDELFRIIKKLKSQGVGIVYISHRMEEFKHIADRVTVLRDGTYVGTRLWNETSIDEIIKMMVGRDIKNKYPIRTPKIGKVVFEAKNIKRGNIIKDVSFNVRSGEILGFAGLMGAGRSEVCRAIFGADPIDSGEFYLDGKKIKIKSPVDAIKNQIAYLSEDRKRDGLLLNLDVEFNTVLANLKEYSKGTIVNNKTCKNITDSKVIDLKIKTPNINQKTKFLSGGNQQKVLIGRWLCRDTKVLIFDEPTRGIDVGAKFEVYSLMKELAEKGVAIIMISSELPEILGMSDRVLVMHEGKKTGEIYIKDANQEKIMQLASGGLN</sequence>
<keyword evidence="9" id="KW-1278">Translocase</keyword>
<dbReference type="PANTHER" id="PTHR43790">
    <property type="entry name" value="CARBOHYDRATE TRANSPORT ATP-BINDING PROTEIN MG119-RELATED"/>
    <property type="match status" value="1"/>
</dbReference>
<reference evidence="13" key="1">
    <citation type="submission" date="2017-03" db="EMBL/GenBank/DDBJ databases">
        <authorList>
            <person name="Falquet L."/>
            <person name="Falquet L."/>
        </authorList>
    </citation>
    <scope>NUCLEOTIDE SEQUENCE [LARGE SCALE GENOMIC DNA]</scope>
</reference>
<dbReference type="PROSITE" id="PS50893">
    <property type="entry name" value="ABC_TRANSPORTER_2"/>
    <property type="match status" value="2"/>
</dbReference>
<dbReference type="RefSeq" id="WP_242944842.1">
    <property type="nucleotide sequence ID" value="NZ_CBML010000006.1"/>
</dbReference>
<evidence type="ECO:0000256" key="1">
    <source>
        <dbReference type="ARBA" id="ARBA00004202"/>
    </source>
</evidence>
<dbReference type="CDD" id="cd03216">
    <property type="entry name" value="ABC_Carb_Monos_I"/>
    <property type="match status" value="1"/>
</dbReference>
<dbReference type="AlphaFoldDB" id="A0A1U6JC14"/>
<evidence type="ECO:0000313" key="13">
    <source>
        <dbReference type="Proteomes" id="UP000190476"/>
    </source>
</evidence>
<evidence type="ECO:0000313" key="12">
    <source>
        <dbReference type="EMBL" id="SLK17830.1"/>
    </source>
</evidence>
<evidence type="ECO:0000256" key="2">
    <source>
        <dbReference type="ARBA" id="ARBA00004533"/>
    </source>
</evidence>
<dbReference type="InterPro" id="IPR017871">
    <property type="entry name" value="ABC_transporter-like_CS"/>
</dbReference>
<keyword evidence="4" id="KW-1003">Cell membrane</keyword>
<dbReference type="Gene3D" id="3.40.50.300">
    <property type="entry name" value="P-loop containing nucleotide triphosphate hydrolases"/>
    <property type="match status" value="2"/>
</dbReference>
<accession>A0A1U6JC14</accession>
<feature type="domain" description="ABC transporter" evidence="11">
    <location>
        <begin position="251"/>
        <end position="498"/>
    </location>
</feature>
<dbReference type="InterPro" id="IPR050107">
    <property type="entry name" value="ABC_carbohydrate_import_ATPase"/>
</dbReference>
<dbReference type="InterPro" id="IPR003593">
    <property type="entry name" value="AAA+_ATPase"/>
</dbReference>
<dbReference type="PROSITE" id="PS00211">
    <property type="entry name" value="ABC_TRANSPORTER_1"/>
    <property type="match status" value="1"/>
</dbReference>
<dbReference type="FunFam" id="3.40.50.300:FF:000126">
    <property type="entry name" value="Galactose/methyl galactoside import ATP-binding protein MglA"/>
    <property type="match status" value="1"/>
</dbReference>
<dbReference type="SMART" id="SM00382">
    <property type="entry name" value="AAA"/>
    <property type="match status" value="2"/>
</dbReference>
<organism evidence="12 13">
    <name type="scientific">Clostridium chauvoei JF4335</name>
    <dbReference type="NCBI Taxonomy" id="1351755"/>
    <lineage>
        <taxon>Bacteria</taxon>
        <taxon>Bacillati</taxon>
        <taxon>Bacillota</taxon>
        <taxon>Clostridia</taxon>
        <taxon>Eubacteriales</taxon>
        <taxon>Clostridiaceae</taxon>
        <taxon>Clostridium</taxon>
    </lineage>
</organism>
<dbReference type="InterPro" id="IPR027417">
    <property type="entry name" value="P-loop_NTPase"/>
</dbReference>
<keyword evidence="3" id="KW-0813">Transport</keyword>
<name>A0A1U6JC14_9CLOT</name>
<evidence type="ECO:0000256" key="6">
    <source>
        <dbReference type="ARBA" id="ARBA00022737"/>
    </source>
</evidence>
<dbReference type="FunFam" id="3.40.50.300:FF:000127">
    <property type="entry name" value="Ribose import ATP-binding protein RbsA"/>
    <property type="match status" value="1"/>
</dbReference>
<evidence type="ECO:0000256" key="5">
    <source>
        <dbReference type="ARBA" id="ARBA00022597"/>
    </source>
</evidence>
<dbReference type="GO" id="GO:0005524">
    <property type="term" value="F:ATP binding"/>
    <property type="evidence" value="ECO:0007669"/>
    <property type="project" value="UniProtKB-KW"/>
</dbReference>
<feature type="domain" description="ABC transporter" evidence="11">
    <location>
        <begin position="7"/>
        <end position="244"/>
    </location>
</feature>
<protein>
    <submittedName>
        <fullName evidence="12">Putative ABC transporter related protein</fullName>
    </submittedName>
</protein>
<keyword evidence="8" id="KW-0067">ATP-binding</keyword>
<dbReference type="CDD" id="cd03215">
    <property type="entry name" value="ABC_Carb_Monos_II"/>
    <property type="match status" value="1"/>
</dbReference>
<dbReference type="GO" id="GO:0016887">
    <property type="term" value="F:ATP hydrolysis activity"/>
    <property type="evidence" value="ECO:0007669"/>
    <property type="project" value="InterPro"/>
</dbReference>
<keyword evidence="10" id="KW-0472">Membrane</keyword>
<dbReference type="Proteomes" id="UP000190476">
    <property type="component" value="Chromosome I"/>
</dbReference>
<dbReference type="SUPFAM" id="SSF52540">
    <property type="entry name" value="P-loop containing nucleoside triphosphate hydrolases"/>
    <property type="match status" value="2"/>
</dbReference>
<proteinExistence type="predicted"/>
<evidence type="ECO:0000256" key="10">
    <source>
        <dbReference type="ARBA" id="ARBA00023136"/>
    </source>
</evidence>
<evidence type="ECO:0000256" key="9">
    <source>
        <dbReference type="ARBA" id="ARBA00022967"/>
    </source>
</evidence>
<dbReference type="InterPro" id="IPR003439">
    <property type="entry name" value="ABC_transporter-like_ATP-bd"/>
</dbReference>
<dbReference type="GO" id="GO:0015749">
    <property type="term" value="P:monosaccharide transmembrane transport"/>
    <property type="evidence" value="ECO:0007669"/>
    <property type="project" value="UniProtKB-ARBA"/>
</dbReference>